<dbReference type="Pfam" id="PF07690">
    <property type="entry name" value="MFS_1"/>
    <property type="match status" value="1"/>
</dbReference>
<dbReference type="PROSITE" id="PS50850">
    <property type="entry name" value="MFS"/>
    <property type="match status" value="1"/>
</dbReference>
<evidence type="ECO:0000256" key="5">
    <source>
        <dbReference type="ARBA" id="ARBA00023136"/>
    </source>
</evidence>
<keyword evidence="2" id="KW-0813">Transport</keyword>
<dbReference type="GO" id="GO:0005886">
    <property type="term" value="C:plasma membrane"/>
    <property type="evidence" value="ECO:0007669"/>
    <property type="project" value="UniProtKB-SubCell"/>
</dbReference>
<dbReference type="STRING" id="1838280.A6M21_05245"/>
<feature type="transmembrane region" description="Helical" evidence="6">
    <location>
        <begin position="80"/>
        <end position="102"/>
    </location>
</feature>
<dbReference type="SUPFAM" id="SSF103473">
    <property type="entry name" value="MFS general substrate transporter"/>
    <property type="match status" value="1"/>
</dbReference>
<evidence type="ECO:0000256" key="2">
    <source>
        <dbReference type="ARBA" id="ARBA00022448"/>
    </source>
</evidence>
<sequence length="140" mass="14146">MLTSLIRVWGGGVSDKIGGARTGVLALTVMLIGALVMTFSHAYLLSLIGEIVMAFGMGVANAAVFKLVPQAVPEAVGGATGWVGGLGAFGGFVIPPLLGLFVQHYGGSGYALGFLIFIILSVAALTILRSFGKTACTAGT</sequence>
<evidence type="ECO:0000313" key="9">
    <source>
        <dbReference type="Proteomes" id="UP000078532"/>
    </source>
</evidence>
<dbReference type="InterPro" id="IPR011701">
    <property type="entry name" value="MFS"/>
</dbReference>
<keyword evidence="5 6" id="KW-0472">Membrane</keyword>
<feature type="transmembrane region" description="Helical" evidence="6">
    <location>
        <begin position="108"/>
        <end position="128"/>
    </location>
</feature>
<dbReference type="GO" id="GO:0022857">
    <property type="term" value="F:transmembrane transporter activity"/>
    <property type="evidence" value="ECO:0007669"/>
    <property type="project" value="InterPro"/>
</dbReference>
<feature type="transmembrane region" description="Helical" evidence="6">
    <location>
        <begin position="24"/>
        <end position="45"/>
    </location>
</feature>
<feature type="transmembrane region" description="Helical" evidence="6">
    <location>
        <begin position="51"/>
        <end position="68"/>
    </location>
</feature>
<evidence type="ECO:0000256" key="1">
    <source>
        <dbReference type="ARBA" id="ARBA00004651"/>
    </source>
</evidence>
<dbReference type="EMBL" id="LYVF01000047">
    <property type="protein sequence ID" value="OAT85879.1"/>
    <property type="molecule type" value="Genomic_DNA"/>
</dbReference>
<protein>
    <recommendedName>
        <fullName evidence="7">Major facilitator superfamily (MFS) profile domain-containing protein</fullName>
    </recommendedName>
</protein>
<feature type="domain" description="Major facilitator superfamily (MFS) profile" evidence="7">
    <location>
        <begin position="1"/>
        <end position="140"/>
    </location>
</feature>
<reference evidence="8 9" key="1">
    <citation type="submission" date="2016-04" db="EMBL/GenBank/DDBJ databases">
        <authorList>
            <person name="Evans L.H."/>
            <person name="Alamgir A."/>
            <person name="Owens N."/>
            <person name="Weber N.D."/>
            <person name="Virtaneva K."/>
            <person name="Barbian K."/>
            <person name="Babar A."/>
            <person name="Rosenke K."/>
        </authorList>
    </citation>
    <scope>NUCLEOTIDE SEQUENCE [LARGE SCALE GENOMIC DNA]</scope>
    <source>
        <strain evidence="8 9">LMa1</strain>
    </source>
</reference>
<evidence type="ECO:0000256" key="3">
    <source>
        <dbReference type="ARBA" id="ARBA00022692"/>
    </source>
</evidence>
<evidence type="ECO:0000256" key="6">
    <source>
        <dbReference type="SAM" id="Phobius"/>
    </source>
</evidence>
<keyword evidence="9" id="KW-1185">Reference proteome</keyword>
<evidence type="ECO:0000256" key="4">
    <source>
        <dbReference type="ARBA" id="ARBA00022989"/>
    </source>
</evidence>
<dbReference type="Gene3D" id="1.20.1250.20">
    <property type="entry name" value="MFS general substrate transporter like domains"/>
    <property type="match status" value="1"/>
</dbReference>
<dbReference type="InterPro" id="IPR020846">
    <property type="entry name" value="MFS_dom"/>
</dbReference>
<name>A0A1B7LHW8_9FIRM</name>
<dbReference type="Proteomes" id="UP000078532">
    <property type="component" value="Unassembled WGS sequence"/>
</dbReference>
<gene>
    <name evidence="8" type="ORF">A6M21_05245</name>
</gene>
<proteinExistence type="predicted"/>
<dbReference type="InterPro" id="IPR036259">
    <property type="entry name" value="MFS_trans_sf"/>
</dbReference>
<keyword evidence="4 6" id="KW-1133">Transmembrane helix</keyword>
<evidence type="ECO:0000313" key="8">
    <source>
        <dbReference type="EMBL" id="OAT85879.1"/>
    </source>
</evidence>
<comment type="caution">
    <text evidence="8">The sequence shown here is derived from an EMBL/GenBank/DDBJ whole genome shotgun (WGS) entry which is preliminary data.</text>
</comment>
<keyword evidence="3 6" id="KW-0812">Transmembrane</keyword>
<comment type="subcellular location">
    <subcellularLocation>
        <location evidence="1">Cell membrane</location>
        <topology evidence="1">Multi-pass membrane protein</topology>
    </subcellularLocation>
</comment>
<accession>A0A1B7LHW8</accession>
<evidence type="ECO:0000259" key="7">
    <source>
        <dbReference type="PROSITE" id="PS50850"/>
    </source>
</evidence>
<organism evidence="8 9">
    <name type="scientific">Desulfotomaculum copahuensis</name>
    <dbReference type="NCBI Taxonomy" id="1838280"/>
    <lineage>
        <taxon>Bacteria</taxon>
        <taxon>Bacillati</taxon>
        <taxon>Bacillota</taxon>
        <taxon>Clostridia</taxon>
        <taxon>Eubacteriales</taxon>
        <taxon>Desulfotomaculaceae</taxon>
        <taxon>Desulfotomaculum</taxon>
    </lineage>
</organism>
<dbReference type="AlphaFoldDB" id="A0A1B7LHW8"/>